<proteinExistence type="inferred from homology"/>
<dbReference type="AlphaFoldDB" id="A0A380JK38"/>
<dbReference type="CDD" id="cd01194">
    <property type="entry name" value="INT_C_like_4"/>
    <property type="match status" value="1"/>
</dbReference>
<dbReference type="InterPro" id="IPR050090">
    <property type="entry name" value="Tyrosine_recombinase_XerCD"/>
</dbReference>
<dbReference type="InterPro" id="IPR002104">
    <property type="entry name" value="Integrase_catalytic"/>
</dbReference>
<dbReference type="Pfam" id="PF00589">
    <property type="entry name" value="Phage_integrase"/>
    <property type="match status" value="1"/>
</dbReference>
<comment type="similarity">
    <text evidence="1">Belongs to the 'phage' integrase family.</text>
</comment>
<protein>
    <submittedName>
        <fullName evidence="8">Integrase family protein</fullName>
    </submittedName>
</protein>
<organism evidence="8 9">
    <name type="scientific">Streptococcus acidominimus</name>
    <dbReference type="NCBI Taxonomy" id="1326"/>
    <lineage>
        <taxon>Bacteria</taxon>
        <taxon>Bacillati</taxon>
        <taxon>Bacillota</taxon>
        <taxon>Bacilli</taxon>
        <taxon>Lactobacillales</taxon>
        <taxon>Streptococcaceae</taxon>
        <taxon>Streptococcus</taxon>
    </lineage>
</organism>
<dbReference type="InterPro" id="IPR010998">
    <property type="entry name" value="Integrase_recombinase_N"/>
</dbReference>
<dbReference type="Pfam" id="PF02899">
    <property type="entry name" value="Phage_int_SAM_1"/>
    <property type="match status" value="1"/>
</dbReference>
<dbReference type="InterPro" id="IPR044068">
    <property type="entry name" value="CB"/>
</dbReference>
<keyword evidence="2" id="KW-0229">DNA integration</keyword>
<gene>
    <name evidence="8" type="primary">xerC_4</name>
    <name evidence="8" type="ORF">NCTC12957_02265</name>
</gene>
<dbReference type="InterPro" id="IPR013762">
    <property type="entry name" value="Integrase-like_cat_sf"/>
</dbReference>
<dbReference type="Gene3D" id="1.10.443.10">
    <property type="entry name" value="Intergrase catalytic core"/>
    <property type="match status" value="1"/>
</dbReference>
<evidence type="ECO:0000256" key="5">
    <source>
        <dbReference type="PROSITE-ProRule" id="PRU01248"/>
    </source>
</evidence>
<feature type="domain" description="Tyr recombinase" evidence="6">
    <location>
        <begin position="119"/>
        <end position="307"/>
    </location>
</feature>
<evidence type="ECO:0000256" key="3">
    <source>
        <dbReference type="ARBA" id="ARBA00023125"/>
    </source>
</evidence>
<dbReference type="PROSITE" id="PS51898">
    <property type="entry name" value="TYR_RECOMBINASE"/>
    <property type="match status" value="1"/>
</dbReference>
<evidence type="ECO:0000313" key="8">
    <source>
        <dbReference type="EMBL" id="SUN41049.1"/>
    </source>
</evidence>
<dbReference type="GO" id="GO:0006310">
    <property type="term" value="P:DNA recombination"/>
    <property type="evidence" value="ECO:0007669"/>
    <property type="project" value="UniProtKB-KW"/>
</dbReference>
<dbReference type="RefSeq" id="WP_024402555.1">
    <property type="nucleotide sequence ID" value="NZ_UHEN01000003.1"/>
</dbReference>
<name>A0A380JK38_STRAI</name>
<accession>A0A380JK38</accession>
<keyword evidence="3 5" id="KW-0238">DNA-binding</keyword>
<evidence type="ECO:0000259" key="6">
    <source>
        <dbReference type="PROSITE" id="PS51898"/>
    </source>
</evidence>
<dbReference type="PANTHER" id="PTHR30349">
    <property type="entry name" value="PHAGE INTEGRASE-RELATED"/>
    <property type="match status" value="1"/>
</dbReference>
<sequence>MNELQAVGYRGQELAVTTAITYDTFERFISYLDASPKTIETYTKALRQFFNYIGVHGIRKPQREDVLAFRDDLKASGLKPTTVQNYITATRIFFKWTAQEGLYPNIAEHVKGAKLDKNHKKDYLTSRQAKEVLAGVQTDSEEGLRNYAILSLMVTGGLRTIEVSRADVEDLRTVGESTVLYIQGKGREEKTEYIKISAPVEKAIRSYLKARENVEEGQPLFTSTSNNSKGKRITTRTVSGVVKTALRNAGYDSARLTAHSLRHTAITLALLAGREITEVQQFARHANLNTTMIYNHALDQAKNGCSDAISSAIF</sequence>
<dbReference type="EMBL" id="UHEN01000003">
    <property type="protein sequence ID" value="SUN41049.1"/>
    <property type="molecule type" value="Genomic_DNA"/>
</dbReference>
<dbReference type="Gene3D" id="1.10.150.130">
    <property type="match status" value="1"/>
</dbReference>
<dbReference type="Proteomes" id="UP000255213">
    <property type="component" value="Unassembled WGS sequence"/>
</dbReference>
<evidence type="ECO:0000259" key="7">
    <source>
        <dbReference type="PROSITE" id="PS51900"/>
    </source>
</evidence>
<evidence type="ECO:0000256" key="1">
    <source>
        <dbReference type="ARBA" id="ARBA00008857"/>
    </source>
</evidence>
<evidence type="ECO:0000313" key="9">
    <source>
        <dbReference type="Proteomes" id="UP000255213"/>
    </source>
</evidence>
<dbReference type="GO" id="GO:0003677">
    <property type="term" value="F:DNA binding"/>
    <property type="evidence" value="ECO:0007669"/>
    <property type="project" value="UniProtKB-UniRule"/>
</dbReference>
<keyword evidence="4" id="KW-0233">DNA recombination</keyword>
<dbReference type="OrthoDB" id="9801717at2"/>
<dbReference type="PANTHER" id="PTHR30349:SF41">
    <property type="entry name" value="INTEGRASE_RECOMBINASE PROTEIN MJ0367-RELATED"/>
    <property type="match status" value="1"/>
</dbReference>
<dbReference type="PROSITE" id="PS51900">
    <property type="entry name" value="CB"/>
    <property type="match status" value="1"/>
</dbReference>
<evidence type="ECO:0000256" key="2">
    <source>
        <dbReference type="ARBA" id="ARBA00022908"/>
    </source>
</evidence>
<feature type="domain" description="Core-binding (CB)" evidence="7">
    <location>
        <begin position="19"/>
        <end position="98"/>
    </location>
</feature>
<dbReference type="SUPFAM" id="SSF56349">
    <property type="entry name" value="DNA breaking-rejoining enzymes"/>
    <property type="match status" value="1"/>
</dbReference>
<reference evidence="8 9" key="1">
    <citation type="submission" date="2018-06" db="EMBL/GenBank/DDBJ databases">
        <authorList>
            <consortium name="Pathogen Informatics"/>
            <person name="Doyle S."/>
        </authorList>
    </citation>
    <scope>NUCLEOTIDE SEQUENCE [LARGE SCALE GENOMIC DNA]</scope>
    <source>
        <strain evidence="8 9">NCTC12957</strain>
    </source>
</reference>
<dbReference type="GO" id="GO:0015074">
    <property type="term" value="P:DNA integration"/>
    <property type="evidence" value="ECO:0007669"/>
    <property type="project" value="UniProtKB-KW"/>
</dbReference>
<dbReference type="InterPro" id="IPR011010">
    <property type="entry name" value="DNA_brk_join_enz"/>
</dbReference>
<evidence type="ECO:0000256" key="4">
    <source>
        <dbReference type="ARBA" id="ARBA00023172"/>
    </source>
</evidence>
<dbReference type="InterPro" id="IPR004107">
    <property type="entry name" value="Integrase_SAM-like_N"/>
</dbReference>